<dbReference type="RefSeq" id="WP_184731054.1">
    <property type="nucleotide sequence ID" value="NZ_JACHIW010000002.1"/>
</dbReference>
<name>A0A840QFU5_9PSEU</name>
<evidence type="ECO:0000313" key="3">
    <source>
        <dbReference type="EMBL" id="MBB5158951.1"/>
    </source>
</evidence>
<dbReference type="Pfam" id="PF02538">
    <property type="entry name" value="Hydantoinase_B"/>
    <property type="match status" value="1"/>
</dbReference>
<feature type="region of interest" description="Disordered" evidence="1">
    <location>
        <begin position="491"/>
        <end position="513"/>
    </location>
</feature>
<dbReference type="GO" id="GO:0005829">
    <property type="term" value="C:cytosol"/>
    <property type="evidence" value="ECO:0007669"/>
    <property type="project" value="TreeGrafter"/>
</dbReference>
<dbReference type="GO" id="GO:0047423">
    <property type="term" value="F:N-methylhydantoinase (ATP-hydrolyzing) activity"/>
    <property type="evidence" value="ECO:0007669"/>
    <property type="project" value="UniProtKB-EC"/>
</dbReference>
<evidence type="ECO:0000256" key="1">
    <source>
        <dbReference type="SAM" id="MobiDB-lite"/>
    </source>
</evidence>
<accession>A0A840QFU5</accession>
<dbReference type="InterPro" id="IPR003692">
    <property type="entry name" value="Hydantoinase_B"/>
</dbReference>
<dbReference type="PANTHER" id="PTHR11365:SF23">
    <property type="entry name" value="HYPOTHETICAL 5-OXOPROLINASE (EUROFUNG)-RELATED"/>
    <property type="match status" value="1"/>
</dbReference>
<keyword evidence="3" id="KW-0378">Hydrolase</keyword>
<dbReference type="PANTHER" id="PTHR11365">
    <property type="entry name" value="5-OXOPROLINASE RELATED"/>
    <property type="match status" value="1"/>
</dbReference>
<dbReference type="Proteomes" id="UP000584374">
    <property type="component" value="Unassembled WGS sequence"/>
</dbReference>
<feature type="domain" description="Hydantoinase B/oxoprolinase" evidence="2">
    <location>
        <begin position="5"/>
        <end position="539"/>
    </location>
</feature>
<gene>
    <name evidence="3" type="ORF">BJ970_006550</name>
</gene>
<comment type="caution">
    <text evidence="3">The sequence shown here is derived from an EMBL/GenBank/DDBJ whole genome shotgun (WGS) entry which is preliminary data.</text>
</comment>
<evidence type="ECO:0000259" key="2">
    <source>
        <dbReference type="Pfam" id="PF02538"/>
    </source>
</evidence>
<protein>
    <submittedName>
        <fullName evidence="3">N-methylhydantoinase B</fullName>
        <ecNumber evidence="3">3.5.2.14</ecNumber>
    </submittedName>
</protein>
<dbReference type="GO" id="GO:0006749">
    <property type="term" value="P:glutathione metabolic process"/>
    <property type="evidence" value="ECO:0007669"/>
    <property type="project" value="TreeGrafter"/>
</dbReference>
<sequence length="620" mass="65777">MRSSPIQLEVLAHRFSAVVEEMAENIRRTSFSTFVKQTADFGTCLVTPQGEVFAAPRRISGNTMIGAPARVAIESLGEYRPGDVGISNDPAATGGLVTHLPDLWTWCPLYAGEEIVAFALSFVHASDIGGSVPSSIDWGLTDQHQEGLIIPPVRLIDDGRRNDALFAMIARNSRVPRENVGDIEAQVAGLRTAQRRMSEIHEAFGAQALKDAIADLLDTAESRAGDMLGELADGSYEFVDYLEGQDAVAADGTRTVAVPPTRLRLELTISGRTAHMSFEGTSPQVVEAINLHTGGEPGHYMLAFALVNWFYSRDKSVPYNSGLVRPLTATLPPGSVVNPNPGAPCGVRAAVFFRIMDCVLGCLAQAAPDAAFAAGAGAVAIAAISYRDAATGRRRVSVGQPLTGGSGGRPGLPGLRGTSYMGGWLRNVPNEVLETEVPVLVEQYRYRRGSGGDGAFTGGDGLIIELRSLDDDVTFAVRGLERLTFQPWGVRGGEPGQRGRATLNPGTPGARDLGRVGTVTLNRGDVLRVETPGGGGLGERPADGDLFALGDARDAYDRRWPARSQRALGDAVLGAVPFSRQATTYRALYLDADRRAGDGPVTDEIVHAALAAAGLRRNAL</sequence>
<dbReference type="EC" id="3.5.2.14" evidence="3"/>
<dbReference type="GO" id="GO:0017168">
    <property type="term" value="F:5-oxoprolinase (ATP-hydrolyzing) activity"/>
    <property type="evidence" value="ECO:0007669"/>
    <property type="project" value="TreeGrafter"/>
</dbReference>
<organism evidence="3 4">
    <name type="scientific">Saccharopolyspora phatthalungensis</name>
    <dbReference type="NCBI Taxonomy" id="664693"/>
    <lineage>
        <taxon>Bacteria</taxon>
        <taxon>Bacillati</taxon>
        <taxon>Actinomycetota</taxon>
        <taxon>Actinomycetes</taxon>
        <taxon>Pseudonocardiales</taxon>
        <taxon>Pseudonocardiaceae</taxon>
        <taxon>Saccharopolyspora</taxon>
    </lineage>
</organism>
<keyword evidence="4" id="KW-1185">Reference proteome</keyword>
<dbReference type="EMBL" id="JACHIW010000002">
    <property type="protein sequence ID" value="MBB5158951.1"/>
    <property type="molecule type" value="Genomic_DNA"/>
</dbReference>
<evidence type="ECO:0000313" key="4">
    <source>
        <dbReference type="Proteomes" id="UP000584374"/>
    </source>
</evidence>
<dbReference type="AlphaFoldDB" id="A0A840QFU5"/>
<reference evidence="3 4" key="1">
    <citation type="submission" date="2020-08" db="EMBL/GenBank/DDBJ databases">
        <title>Sequencing the genomes of 1000 actinobacteria strains.</title>
        <authorList>
            <person name="Klenk H.-P."/>
        </authorList>
    </citation>
    <scope>NUCLEOTIDE SEQUENCE [LARGE SCALE GENOMIC DNA]</scope>
    <source>
        <strain evidence="3 4">DSM 45584</strain>
    </source>
</reference>
<proteinExistence type="predicted"/>
<dbReference type="InterPro" id="IPR045079">
    <property type="entry name" value="Oxoprolinase-like"/>
</dbReference>